<reference evidence="2 3" key="1">
    <citation type="journal article" date="2019" name="Nat. Ecol. Evol.">
        <title>Megaphylogeny resolves global patterns of mushroom evolution.</title>
        <authorList>
            <person name="Varga T."/>
            <person name="Krizsan K."/>
            <person name="Foldi C."/>
            <person name="Dima B."/>
            <person name="Sanchez-Garcia M."/>
            <person name="Sanchez-Ramirez S."/>
            <person name="Szollosi G.J."/>
            <person name="Szarkandi J.G."/>
            <person name="Papp V."/>
            <person name="Albert L."/>
            <person name="Andreopoulos W."/>
            <person name="Angelini C."/>
            <person name="Antonin V."/>
            <person name="Barry K.W."/>
            <person name="Bougher N.L."/>
            <person name="Buchanan P."/>
            <person name="Buyck B."/>
            <person name="Bense V."/>
            <person name="Catcheside P."/>
            <person name="Chovatia M."/>
            <person name="Cooper J."/>
            <person name="Damon W."/>
            <person name="Desjardin D."/>
            <person name="Finy P."/>
            <person name="Geml J."/>
            <person name="Haridas S."/>
            <person name="Hughes K."/>
            <person name="Justo A."/>
            <person name="Karasinski D."/>
            <person name="Kautmanova I."/>
            <person name="Kiss B."/>
            <person name="Kocsube S."/>
            <person name="Kotiranta H."/>
            <person name="LaButti K.M."/>
            <person name="Lechner B.E."/>
            <person name="Liimatainen K."/>
            <person name="Lipzen A."/>
            <person name="Lukacs Z."/>
            <person name="Mihaltcheva S."/>
            <person name="Morgado L.N."/>
            <person name="Niskanen T."/>
            <person name="Noordeloos M.E."/>
            <person name="Ohm R.A."/>
            <person name="Ortiz-Santana B."/>
            <person name="Ovrebo C."/>
            <person name="Racz N."/>
            <person name="Riley R."/>
            <person name="Savchenko A."/>
            <person name="Shiryaev A."/>
            <person name="Soop K."/>
            <person name="Spirin V."/>
            <person name="Szebenyi C."/>
            <person name="Tomsovsky M."/>
            <person name="Tulloss R.E."/>
            <person name="Uehling J."/>
            <person name="Grigoriev I.V."/>
            <person name="Vagvolgyi C."/>
            <person name="Papp T."/>
            <person name="Martin F.M."/>
            <person name="Miettinen O."/>
            <person name="Hibbett D.S."/>
            <person name="Nagy L.G."/>
        </authorList>
    </citation>
    <scope>NUCLEOTIDE SEQUENCE [LARGE SCALE GENOMIC DNA]</scope>
    <source>
        <strain evidence="2 3">CBS 121175</strain>
    </source>
</reference>
<name>A0A5C3KJN5_COPMA</name>
<organism evidence="2 3">
    <name type="scientific">Coprinopsis marcescibilis</name>
    <name type="common">Agaric fungus</name>
    <name type="synonym">Psathyrella marcescibilis</name>
    <dbReference type="NCBI Taxonomy" id="230819"/>
    <lineage>
        <taxon>Eukaryota</taxon>
        <taxon>Fungi</taxon>
        <taxon>Dikarya</taxon>
        <taxon>Basidiomycota</taxon>
        <taxon>Agaricomycotina</taxon>
        <taxon>Agaricomycetes</taxon>
        <taxon>Agaricomycetidae</taxon>
        <taxon>Agaricales</taxon>
        <taxon>Agaricineae</taxon>
        <taxon>Psathyrellaceae</taxon>
        <taxon>Coprinopsis</taxon>
    </lineage>
</organism>
<gene>
    <name evidence="2" type="ORF">FA15DRAFT_129272</name>
</gene>
<keyword evidence="1" id="KW-0472">Membrane</keyword>
<sequence length="112" mass="12485">MPKTSQWETKSNSRLWKADGKSLLTRSHIISTWKQRSPNMLKLYANSVRSAVNWRQSTGRTGGALPHTLLALPIVLLLLFLPSPYPHPLLVLPLFVLLLFILPSPNASSLAC</sequence>
<keyword evidence="1" id="KW-1133">Transmembrane helix</keyword>
<feature type="transmembrane region" description="Helical" evidence="1">
    <location>
        <begin position="87"/>
        <end position="104"/>
    </location>
</feature>
<keyword evidence="1" id="KW-0812">Transmembrane</keyword>
<accession>A0A5C3KJN5</accession>
<evidence type="ECO:0000313" key="2">
    <source>
        <dbReference type="EMBL" id="TFK20396.1"/>
    </source>
</evidence>
<evidence type="ECO:0000313" key="3">
    <source>
        <dbReference type="Proteomes" id="UP000307440"/>
    </source>
</evidence>
<dbReference type="Proteomes" id="UP000307440">
    <property type="component" value="Unassembled WGS sequence"/>
</dbReference>
<protein>
    <submittedName>
        <fullName evidence="2">Uncharacterized protein</fullName>
    </submittedName>
</protein>
<dbReference type="EMBL" id="ML210302">
    <property type="protein sequence ID" value="TFK20396.1"/>
    <property type="molecule type" value="Genomic_DNA"/>
</dbReference>
<dbReference type="AlphaFoldDB" id="A0A5C3KJN5"/>
<evidence type="ECO:0000256" key="1">
    <source>
        <dbReference type="SAM" id="Phobius"/>
    </source>
</evidence>
<keyword evidence="3" id="KW-1185">Reference proteome</keyword>
<feature type="transmembrane region" description="Helical" evidence="1">
    <location>
        <begin position="64"/>
        <end position="81"/>
    </location>
</feature>
<proteinExistence type="predicted"/>